<protein>
    <recommendedName>
        <fullName evidence="6">ABC-2 type transporter transmembrane domain-containing protein</fullName>
    </recommendedName>
</protein>
<dbReference type="PANTHER" id="PTHR48040:SF47">
    <property type="entry name" value="ABC TRANSPORTER DOMAIN-CONTAINING PROTEIN"/>
    <property type="match status" value="1"/>
</dbReference>
<keyword evidence="8" id="KW-1185">Reference proteome</keyword>
<evidence type="ECO:0000256" key="5">
    <source>
        <dbReference type="SAM" id="Phobius"/>
    </source>
</evidence>
<dbReference type="OrthoDB" id="1701539at2759"/>
<organism evidence="7 8">
    <name type="scientific">Castanea mollissima</name>
    <name type="common">Chinese chestnut</name>
    <dbReference type="NCBI Taxonomy" id="60419"/>
    <lineage>
        <taxon>Eukaryota</taxon>
        <taxon>Viridiplantae</taxon>
        <taxon>Streptophyta</taxon>
        <taxon>Embryophyta</taxon>
        <taxon>Tracheophyta</taxon>
        <taxon>Spermatophyta</taxon>
        <taxon>Magnoliopsida</taxon>
        <taxon>eudicotyledons</taxon>
        <taxon>Gunneridae</taxon>
        <taxon>Pentapetalae</taxon>
        <taxon>rosids</taxon>
        <taxon>fabids</taxon>
        <taxon>Fagales</taxon>
        <taxon>Fagaceae</taxon>
        <taxon>Castanea</taxon>
    </lineage>
</organism>
<dbReference type="InterPro" id="IPR013525">
    <property type="entry name" value="ABC2_TM"/>
</dbReference>
<dbReference type="GO" id="GO:0016020">
    <property type="term" value="C:membrane"/>
    <property type="evidence" value="ECO:0007669"/>
    <property type="project" value="UniProtKB-SubCell"/>
</dbReference>
<evidence type="ECO:0000256" key="4">
    <source>
        <dbReference type="ARBA" id="ARBA00023136"/>
    </source>
</evidence>
<accession>A0A8J4VD90</accession>
<sequence length="176" mass="20068">MDIDLLHGSYYTGALFYALILLPVAGIPELSITVQRLEILYKQKQYCFYPAWAYAIPASVLKVPVSFVESLLWTSPTYYVMGYSPEAQRFFNEFILLFVLHFSSLSMFHFLACVFQTDDASISAASMPVWLKWGFWVSPLTYGDIGLSLNEFLAPRWQTMMSINTTIGREILESLG</sequence>
<reference evidence="7" key="1">
    <citation type="submission" date="2020-03" db="EMBL/GenBank/DDBJ databases">
        <title>Castanea mollissima Vanexum genome sequencing.</title>
        <authorList>
            <person name="Staton M."/>
        </authorList>
    </citation>
    <scope>NUCLEOTIDE SEQUENCE</scope>
    <source>
        <tissue evidence="7">Leaf</tissue>
    </source>
</reference>
<feature type="domain" description="ABC-2 type transporter transmembrane" evidence="6">
    <location>
        <begin position="11"/>
        <end position="119"/>
    </location>
</feature>
<feature type="transmembrane region" description="Helical" evidence="5">
    <location>
        <begin position="94"/>
        <end position="115"/>
    </location>
</feature>
<evidence type="ECO:0000313" key="7">
    <source>
        <dbReference type="EMBL" id="KAF3953772.1"/>
    </source>
</evidence>
<dbReference type="GO" id="GO:0140359">
    <property type="term" value="F:ABC-type transporter activity"/>
    <property type="evidence" value="ECO:0007669"/>
    <property type="project" value="InterPro"/>
</dbReference>
<evidence type="ECO:0000256" key="3">
    <source>
        <dbReference type="ARBA" id="ARBA00022989"/>
    </source>
</evidence>
<keyword evidence="4 5" id="KW-0472">Membrane</keyword>
<dbReference type="Pfam" id="PF01061">
    <property type="entry name" value="ABC2_membrane"/>
    <property type="match status" value="1"/>
</dbReference>
<comment type="subcellular location">
    <subcellularLocation>
        <location evidence="1">Membrane</location>
        <topology evidence="1">Multi-pass membrane protein</topology>
    </subcellularLocation>
</comment>
<gene>
    <name evidence="7" type="ORF">CMV_020817</name>
</gene>
<feature type="transmembrane region" description="Helical" evidence="5">
    <location>
        <begin position="14"/>
        <end position="34"/>
    </location>
</feature>
<name>A0A8J4VD90_9ROSI</name>
<dbReference type="Proteomes" id="UP000737018">
    <property type="component" value="Unassembled WGS sequence"/>
</dbReference>
<keyword evidence="2 5" id="KW-0812">Transmembrane</keyword>
<keyword evidence="3 5" id="KW-1133">Transmembrane helix</keyword>
<evidence type="ECO:0000256" key="1">
    <source>
        <dbReference type="ARBA" id="ARBA00004141"/>
    </source>
</evidence>
<comment type="caution">
    <text evidence="7">The sequence shown here is derived from an EMBL/GenBank/DDBJ whole genome shotgun (WGS) entry which is preliminary data.</text>
</comment>
<evidence type="ECO:0000313" key="8">
    <source>
        <dbReference type="Proteomes" id="UP000737018"/>
    </source>
</evidence>
<dbReference type="PANTHER" id="PTHR48040">
    <property type="entry name" value="PLEIOTROPIC DRUG RESISTANCE PROTEIN 1-LIKE ISOFORM X1"/>
    <property type="match status" value="1"/>
</dbReference>
<dbReference type="AlphaFoldDB" id="A0A8J4VD90"/>
<feature type="transmembrane region" description="Helical" evidence="5">
    <location>
        <begin position="46"/>
        <end position="74"/>
    </location>
</feature>
<dbReference type="EMBL" id="JRKL02003941">
    <property type="protein sequence ID" value="KAF3953772.1"/>
    <property type="molecule type" value="Genomic_DNA"/>
</dbReference>
<evidence type="ECO:0000256" key="2">
    <source>
        <dbReference type="ARBA" id="ARBA00022692"/>
    </source>
</evidence>
<proteinExistence type="predicted"/>
<evidence type="ECO:0000259" key="6">
    <source>
        <dbReference type="Pfam" id="PF01061"/>
    </source>
</evidence>